<feature type="domain" description="Helicase ATP-binding" evidence="5">
    <location>
        <begin position="1"/>
        <end position="146"/>
    </location>
</feature>
<keyword evidence="1" id="KW-0547">Nucleotide-binding</keyword>
<dbReference type="Pfam" id="PF22527">
    <property type="entry name" value="DEXQc_Suv3"/>
    <property type="match status" value="1"/>
</dbReference>
<dbReference type="SUPFAM" id="SSF52540">
    <property type="entry name" value="P-loop containing nucleoside triphosphate hydrolases"/>
    <property type="match status" value="1"/>
</dbReference>
<evidence type="ECO:0000259" key="5">
    <source>
        <dbReference type="PROSITE" id="PS51192"/>
    </source>
</evidence>
<dbReference type="InterPro" id="IPR055206">
    <property type="entry name" value="DEXQc_SUV3"/>
</dbReference>
<evidence type="ECO:0000313" key="6">
    <source>
        <dbReference type="EMBL" id="SVE63477.1"/>
    </source>
</evidence>
<evidence type="ECO:0000256" key="4">
    <source>
        <dbReference type="ARBA" id="ARBA00022840"/>
    </source>
</evidence>
<evidence type="ECO:0000256" key="3">
    <source>
        <dbReference type="ARBA" id="ARBA00022806"/>
    </source>
</evidence>
<reference evidence="6" key="1">
    <citation type="submission" date="2018-05" db="EMBL/GenBank/DDBJ databases">
        <authorList>
            <person name="Lanie J.A."/>
            <person name="Ng W.-L."/>
            <person name="Kazmierczak K.M."/>
            <person name="Andrzejewski T.M."/>
            <person name="Davidsen T.M."/>
            <person name="Wayne K.J."/>
            <person name="Tettelin H."/>
            <person name="Glass J.I."/>
            <person name="Rusch D."/>
            <person name="Podicherti R."/>
            <person name="Tsui H.-C.T."/>
            <person name="Winkler M.E."/>
        </authorList>
    </citation>
    <scope>NUCLEOTIDE SEQUENCE</scope>
</reference>
<proteinExistence type="predicted"/>
<feature type="non-terminal residue" evidence="6">
    <location>
        <position position="211"/>
    </location>
</feature>
<keyword evidence="2" id="KW-0378">Hydrolase</keyword>
<dbReference type="GO" id="GO:0005524">
    <property type="term" value="F:ATP binding"/>
    <property type="evidence" value="ECO:0007669"/>
    <property type="project" value="UniProtKB-KW"/>
</dbReference>
<dbReference type="GO" id="GO:0016787">
    <property type="term" value="F:hydrolase activity"/>
    <property type="evidence" value="ECO:0007669"/>
    <property type="project" value="UniProtKB-KW"/>
</dbReference>
<dbReference type="EMBL" id="UINC01231085">
    <property type="protein sequence ID" value="SVE63477.1"/>
    <property type="molecule type" value="Genomic_DNA"/>
</dbReference>
<evidence type="ECO:0000256" key="2">
    <source>
        <dbReference type="ARBA" id="ARBA00022801"/>
    </source>
</evidence>
<protein>
    <recommendedName>
        <fullName evidence="5">Helicase ATP-binding domain-containing protein</fullName>
    </recommendedName>
</protein>
<dbReference type="PANTHER" id="PTHR12131">
    <property type="entry name" value="ATP-DEPENDENT RNA AND DNA HELICASE"/>
    <property type="match status" value="1"/>
</dbReference>
<accession>A0A383F2W3</accession>
<dbReference type="InterPro" id="IPR014001">
    <property type="entry name" value="Helicase_ATP-bd"/>
</dbReference>
<keyword evidence="3" id="KW-0347">Helicase</keyword>
<dbReference type="GO" id="GO:0004386">
    <property type="term" value="F:helicase activity"/>
    <property type="evidence" value="ECO:0007669"/>
    <property type="project" value="UniProtKB-KW"/>
</dbReference>
<dbReference type="Gene3D" id="3.40.50.300">
    <property type="entry name" value="P-loop containing nucleotide triphosphate hydrolases"/>
    <property type="match status" value="2"/>
</dbReference>
<name>A0A383F2W3_9ZZZZ</name>
<gene>
    <name evidence="6" type="ORF">METZ01_LOCUS516331</name>
</gene>
<organism evidence="6">
    <name type="scientific">marine metagenome</name>
    <dbReference type="NCBI Taxonomy" id="408172"/>
    <lineage>
        <taxon>unclassified sequences</taxon>
        <taxon>metagenomes</taxon>
        <taxon>ecological metagenomes</taxon>
    </lineage>
</organism>
<dbReference type="PROSITE" id="PS51192">
    <property type="entry name" value="HELICASE_ATP_BIND_1"/>
    <property type="match status" value="1"/>
</dbReference>
<dbReference type="AlphaFoldDB" id="A0A383F2W3"/>
<evidence type="ECO:0000256" key="1">
    <source>
        <dbReference type="ARBA" id="ARBA00022741"/>
    </source>
</evidence>
<dbReference type="PANTHER" id="PTHR12131:SF1">
    <property type="entry name" value="ATP-DEPENDENT RNA HELICASE SUPV3L1, MITOCHONDRIAL-RELATED"/>
    <property type="match status" value="1"/>
</dbReference>
<dbReference type="InterPro" id="IPR050699">
    <property type="entry name" value="RNA-DNA_Helicase"/>
</dbReference>
<dbReference type="InterPro" id="IPR027417">
    <property type="entry name" value="P-loop_NTPase"/>
</dbReference>
<keyword evidence="4" id="KW-0067">ATP-binding</keyword>
<sequence length="211" mass="23584">MGKKKITAVLGPTNTGKTFLAIETMLSFESGMIGFPLRLLAREVYDKIIKKIDPNKVALITGEEKIIPSNAKYYLCTVESMPIEKNLDFVAVDEIQMCADHERGHIFTDRLLNLRGEKLTMLMGSNTIKNIISKLDEDTEFINKDRLSKLTYAGHKKISRIDRKTAIIAFSAEEVYAIAELVRRQKGGAAIVMGSLSPKTRNAQVELYQSG</sequence>